<reference evidence="2 3" key="1">
    <citation type="journal article" date="2018" name="Biotechnol. Adv.">
        <title>Improved genomic resources and new bioinformatic workflow for the carcinogenic parasite Clonorchis sinensis: Biotechnological implications.</title>
        <authorList>
            <person name="Wang D."/>
            <person name="Korhonen P.K."/>
            <person name="Gasser R.B."/>
            <person name="Young N.D."/>
        </authorList>
    </citation>
    <scope>NUCLEOTIDE SEQUENCE [LARGE SCALE GENOMIC DNA]</scope>
    <source>
        <strain evidence="2">Cs-k2</strain>
    </source>
</reference>
<protein>
    <submittedName>
        <fullName evidence="2">Uncharacterized protein</fullName>
    </submittedName>
</protein>
<feature type="region of interest" description="Disordered" evidence="1">
    <location>
        <begin position="270"/>
        <end position="298"/>
    </location>
</feature>
<reference evidence="2 3" key="2">
    <citation type="journal article" date="2021" name="Genomics">
        <title>High-quality reference genome for Clonorchis sinensis.</title>
        <authorList>
            <person name="Young N.D."/>
            <person name="Stroehlein A.J."/>
            <person name="Kinkar L."/>
            <person name="Wang T."/>
            <person name="Sohn W.M."/>
            <person name="Chang B.C.H."/>
            <person name="Kaur P."/>
            <person name="Weisz D."/>
            <person name="Dudchenko O."/>
            <person name="Aiden E.L."/>
            <person name="Korhonen P.K."/>
            <person name="Gasser R.B."/>
        </authorList>
    </citation>
    <scope>NUCLEOTIDE SEQUENCE [LARGE SCALE GENOMIC DNA]</scope>
    <source>
        <strain evidence="2">Cs-k2</strain>
    </source>
</reference>
<feature type="region of interest" description="Disordered" evidence="1">
    <location>
        <begin position="314"/>
        <end position="381"/>
    </location>
</feature>
<feature type="compositionally biased region" description="Polar residues" evidence="1">
    <location>
        <begin position="314"/>
        <end position="341"/>
    </location>
</feature>
<feature type="compositionally biased region" description="Polar residues" evidence="1">
    <location>
        <begin position="351"/>
        <end position="370"/>
    </location>
</feature>
<comment type="caution">
    <text evidence="2">The sequence shown here is derived from an EMBL/GenBank/DDBJ whole genome shotgun (WGS) entry which is preliminary data.</text>
</comment>
<evidence type="ECO:0000313" key="3">
    <source>
        <dbReference type="Proteomes" id="UP000286415"/>
    </source>
</evidence>
<feature type="region of interest" description="Disordered" evidence="1">
    <location>
        <begin position="208"/>
        <end position="235"/>
    </location>
</feature>
<accession>A0A8T1MRU7</accession>
<organism evidence="2 3">
    <name type="scientific">Clonorchis sinensis</name>
    <name type="common">Chinese liver fluke</name>
    <dbReference type="NCBI Taxonomy" id="79923"/>
    <lineage>
        <taxon>Eukaryota</taxon>
        <taxon>Metazoa</taxon>
        <taxon>Spiralia</taxon>
        <taxon>Lophotrochozoa</taxon>
        <taxon>Platyhelminthes</taxon>
        <taxon>Trematoda</taxon>
        <taxon>Digenea</taxon>
        <taxon>Opisthorchiida</taxon>
        <taxon>Opisthorchiata</taxon>
        <taxon>Opisthorchiidae</taxon>
        <taxon>Clonorchis</taxon>
    </lineage>
</organism>
<dbReference type="EMBL" id="NIRI02000042">
    <property type="protein sequence ID" value="KAG5451585.1"/>
    <property type="molecule type" value="Genomic_DNA"/>
</dbReference>
<gene>
    <name evidence="2" type="ORF">CSKR_201461</name>
</gene>
<keyword evidence="3" id="KW-1185">Reference proteome</keyword>
<dbReference type="AlphaFoldDB" id="A0A8T1MRU7"/>
<evidence type="ECO:0000313" key="2">
    <source>
        <dbReference type="EMBL" id="KAG5451585.1"/>
    </source>
</evidence>
<evidence type="ECO:0000256" key="1">
    <source>
        <dbReference type="SAM" id="MobiDB-lite"/>
    </source>
</evidence>
<proteinExistence type="predicted"/>
<sequence length="381" mass="41846">MHDVLLNTGTDRAPNIVTDTSPHILRADRSMRPRSTSFEANHWNIVFSGWPVWSVPYHTSCLHPHSMNNLNPNTVTSIHQRPCSMINPCVQTLQTVNEPERETSDPHSALLRSCPLVCVGMHQCRETPRSQSVSEASHSTEVQTSISSASAFVPRFSQRNALRSSLRPRGAVGAVARRSARYCRGHTNGLPPLASRPVSAQLLKLLPPQNRPRMDHSDSDLSAYMNGDPGGDATPTLCKVNRPPKPLDDTTVPFADEIPLAELKVDAPTRHNNSAFQPHHPLPKPHMNSGSSDQQTLDHLQSDKHQFVENRLPFQNGSDSQRSCEQSNTQQGTVPWSTFTKHTPDGGFLVNGSNEDYDSSTLRPHPTASSAGKVDGSPTVI</sequence>
<name>A0A8T1MRU7_CLOSI</name>
<feature type="compositionally biased region" description="Polar residues" evidence="1">
    <location>
        <begin position="288"/>
        <end position="298"/>
    </location>
</feature>
<dbReference type="Proteomes" id="UP000286415">
    <property type="component" value="Unassembled WGS sequence"/>
</dbReference>